<dbReference type="Pfam" id="PF01541">
    <property type="entry name" value="GIY-YIG"/>
    <property type="match status" value="1"/>
</dbReference>
<evidence type="ECO:0000256" key="1">
    <source>
        <dbReference type="ARBA" id="ARBA00007435"/>
    </source>
</evidence>
<comment type="similarity">
    <text evidence="1">Belongs to the UPF0213 family.</text>
</comment>
<accession>A0A0G1PNQ8</accession>
<dbReference type="PANTHER" id="PTHR34477:SF1">
    <property type="entry name" value="UPF0213 PROTEIN YHBQ"/>
    <property type="match status" value="1"/>
</dbReference>
<comment type="caution">
    <text evidence="3">The sequence shown here is derived from an EMBL/GenBank/DDBJ whole genome shotgun (WGS) entry which is preliminary data.</text>
</comment>
<dbReference type="InterPro" id="IPR035901">
    <property type="entry name" value="GIY-YIG_endonuc_sf"/>
</dbReference>
<protein>
    <submittedName>
        <fullName evidence="3">GIY-YIG nuclease superfamily protein</fullName>
    </submittedName>
</protein>
<proteinExistence type="inferred from homology"/>
<organism evidence="3 4">
    <name type="scientific">Candidatus Azambacteria bacterium GW2011_GWB1_46_27</name>
    <dbReference type="NCBI Taxonomy" id="1618617"/>
    <lineage>
        <taxon>Bacteria</taxon>
        <taxon>Candidatus Azamiibacteriota</taxon>
    </lineage>
</organism>
<dbReference type="Proteomes" id="UP000034067">
    <property type="component" value="Unassembled WGS sequence"/>
</dbReference>
<dbReference type="InterPro" id="IPR050190">
    <property type="entry name" value="UPF0213_domain"/>
</dbReference>
<dbReference type="EMBL" id="LCMJ01000038">
    <property type="protein sequence ID" value="KKU34419.1"/>
    <property type="molecule type" value="Genomic_DNA"/>
</dbReference>
<dbReference type="SUPFAM" id="SSF82771">
    <property type="entry name" value="GIY-YIG endonuclease"/>
    <property type="match status" value="1"/>
</dbReference>
<name>A0A0G1PNQ8_9BACT</name>
<dbReference type="InterPro" id="IPR000305">
    <property type="entry name" value="GIY-YIG_endonuc"/>
</dbReference>
<evidence type="ECO:0000313" key="4">
    <source>
        <dbReference type="Proteomes" id="UP000034067"/>
    </source>
</evidence>
<dbReference type="PANTHER" id="PTHR34477">
    <property type="entry name" value="UPF0213 PROTEIN YHBQ"/>
    <property type="match status" value="1"/>
</dbReference>
<reference evidence="3 4" key="1">
    <citation type="journal article" date="2015" name="Nature">
        <title>rRNA introns, odd ribosomes, and small enigmatic genomes across a large radiation of phyla.</title>
        <authorList>
            <person name="Brown C.T."/>
            <person name="Hug L.A."/>
            <person name="Thomas B.C."/>
            <person name="Sharon I."/>
            <person name="Castelle C.J."/>
            <person name="Singh A."/>
            <person name="Wilkins M.J."/>
            <person name="Williams K.H."/>
            <person name="Banfield J.F."/>
        </authorList>
    </citation>
    <scope>NUCLEOTIDE SEQUENCE [LARGE SCALE GENOMIC DNA]</scope>
</reference>
<gene>
    <name evidence="3" type="ORF">UX48_C0038G0008</name>
</gene>
<sequence>MNYYVYILQSLKDKKFYIGCATELEKRLKYHNNGSNKSTRYRRPFVLVYFEKYNDKHLAFQREFFLKSPKGFLEKKKIIDNLIDSGVAQR</sequence>
<feature type="domain" description="GIY-YIG" evidence="2">
    <location>
        <begin position="1"/>
        <end position="79"/>
    </location>
</feature>
<dbReference type="Gene3D" id="3.40.1440.10">
    <property type="entry name" value="GIY-YIG endonuclease"/>
    <property type="match status" value="1"/>
</dbReference>
<dbReference type="AlphaFoldDB" id="A0A0G1PNQ8"/>
<evidence type="ECO:0000313" key="3">
    <source>
        <dbReference type="EMBL" id="KKU34419.1"/>
    </source>
</evidence>
<dbReference type="PROSITE" id="PS50164">
    <property type="entry name" value="GIY_YIG"/>
    <property type="match status" value="1"/>
</dbReference>
<evidence type="ECO:0000259" key="2">
    <source>
        <dbReference type="PROSITE" id="PS50164"/>
    </source>
</evidence>